<comment type="caution">
    <text evidence="3">The sequence shown here is derived from an EMBL/GenBank/DDBJ whole genome shotgun (WGS) entry which is preliminary data.</text>
</comment>
<gene>
    <name evidence="3" type="ORF">EYF80_038644</name>
</gene>
<evidence type="ECO:0000256" key="1">
    <source>
        <dbReference type="SAM" id="MobiDB-lite"/>
    </source>
</evidence>
<protein>
    <recommendedName>
        <fullName evidence="5">Secreted protein</fullName>
    </recommendedName>
</protein>
<organism evidence="3 4">
    <name type="scientific">Liparis tanakae</name>
    <name type="common">Tanaka's snailfish</name>
    <dbReference type="NCBI Taxonomy" id="230148"/>
    <lineage>
        <taxon>Eukaryota</taxon>
        <taxon>Metazoa</taxon>
        <taxon>Chordata</taxon>
        <taxon>Craniata</taxon>
        <taxon>Vertebrata</taxon>
        <taxon>Euteleostomi</taxon>
        <taxon>Actinopterygii</taxon>
        <taxon>Neopterygii</taxon>
        <taxon>Teleostei</taxon>
        <taxon>Neoteleostei</taxon>
        <taxon>Acanthomorphata</taxon>
        <taxon>Eupercaria</taxon>
        <taxon>Perciformes</taxon>
        <taxon>Cottioidei</taxon>
        <taxon>Cottales</taxon>
        <taxon>Liparidae</taxon>
        <taxon>Liparis</taxon>
    </lineage>
</organism>
<feature type="chain" id="PRO_5021189373" description="Secreted protein" evidence="2">
    <location>
        <begin position="23"/>
        <end position="89"/>
    </location>
</feature>
<keyword evidence="4" id="KW-1185">Reference proteome</keyword>
<accession>A0A4Z2GEN1</accession>
<evidence type="ECO:0000313" key="3">
    <source>
        <dbReference type="EMBL" id="TNN51174.1"/>
    </source>
</evidence>
<evidence type="ECO:0000256" key="2">
    <source>
        <dbReference type="SAM" id="SignalP"/>
    </source>
</evidence>
<keyword evidence="2" id="KW-0732">Signal</keyword>
<dbReference type="Proteomes" id="UP000314294">
    <property type="component" value="Unassembled WGS sequence"/>
</dbReference>
<evidence type="ECO:0000313" key="4">
    <source>
        <dbReference type="Proteomes" id="UP000314294"/>
    </source>
</evidence>
<dbReference type="AlphaFoldDB" id="A0A4Z2GEN1"/>
<evidence type="ECO:0008006" key="5">
    <source>
        <dbReference type="Google" id="ProtNLM"/>
    </source>
</evidence>
<dbReference type="EMBL" id="SRLO01000592">
    <property type="protein sequence ID" value="TNN51174.1"/>
    <property type="molecule type" value="Genomic_DNA"/>
</dbReference>
<proteinExistence type="predicted"/>
<name>A0A4Z2GEN1_9TELE</name>
<reference evidence="3 4" key="1">
    <citation type="submission" date="2019-03" db="EMBL/GenBank/DDBJ databases">
        <title>First draft genome of Liparis tanakae, snailfish: a comprehensive survey of snailfish specific genes.</title>
        <authorList>
            <person name="Kim W."/>
            <person name="Song I."/>
            <person name="Jeong J.-H."/>
            <person name="Kim D."/>
            <person name="Kim S."/>
            <person name="Ryu S."/>
            <person name="Song J.Y."/>
            <person name="Lee S.K."/>
        </authorList>
    </citation>
    <scope>NUCLEOTIDE SEQUENCE [LARGE SCALE GENOMIC DNA]</scope>
    <source>
        <tissue evidence="3">Muscle</tissue>
    </source>
</reference>
<feature type="region of interest" description="Disordered" evidence="1">
    <location>
        <begin position="68"/>
        <end position="89"/>
    </location>
</feature>
<sequence>MRGTRRPAIILLTHLFSRVAWSFSSSQSLLGEKSHSISSALMKYCTIWVGARDWASLGMSIGWLEGMSVKTQGPSSSSSSSSGKDRRRD</sequence>
<feature type="signal peptide" evidence="2">
    <location>
        <begin position="1"/>
        <end position="22"/>
    </location>
</feature>